<reference evidence="3" key="1">
    <citation type="submission" date="2022-11" db="UniProtKB">
        <authorList>
            <consortium name="WormBaseParasite"/>
        </authorList>
    </citation>
    <scope>IDENTIFICATION</scope>
</reference>
<name>A0A915EGR4_9BILA</name>
<accession>A0A915EGR4</accession>
<dbReference type="Proteomes" id="UP000887574">
    <property type="component" value="Unplaced"/>
</dbReference>
<dbReference type="WBParaSite" id="jg5720">
    <property type="protein sequence ID" value="jg5720"/>
    <property type="gene ID" value="jg5720"/>
</dbReference>
<proteinExistence type="predicted"/>
<evidence type="ECO:0000313" key="3">
    <source>
        <dbReference type="WBParaSite" id="jg5720"/>
    </source>
</evidence>
<feature type="compositionally biased region" description="Basic and acidic residues" evidence="1">
    <location>
        <begin position="1"/>
        <end position="11"/>
    </location>
</feature>
<protein>
    <submittedName>
        <fullName evidence="3">Uncharacterized protein</fullName>
    </submittedName>
</protein>
<feature type="compositionally biased region" description="Basic and acidic residues" evidence="1">
    <location>
        <begin position="89"/>
        <end position="116"/>
    </location>
</feature>
<feature type="region of interest" description="Disordered" evidence="1">
    <location>
        <begin position="1"/>
        <end position="23"/>
    </location>
</feature>
<feature type="compositionally biased region" description="Basic and acidic residues" evidence="1">
    <location>
        <begin position="127"/>
        <end position="145"/>
    </location>
</feature>
<evidence type="ECO:0000256" key="1">
    <source>
        <dbReference type="SAM" id="MobiDB-lite"/>
    </source>
</evidence>
<keyword evidence="2" id="KW-1185">Reference proteome</keyword>
<sequence length="145" mass="16085">MTEKAEEKKSSPDPIASKSDAVALAPNKTETKHLFGVLREIHRSKFSLFIALGLLSREKEPDSLCIASPLFTMVDFSWPPSGTRNLMTHGDDQTQWRRQKAAEVDDKQVSKSDVKQTPKLVPSSHPKMLEKPVAKSDAKQSSKGL</sequence>
<organism evidence="2 3">
    <name type="scientific">Ditylenchus dipsaci</name>
    <dbReference type="NCBI Taxonomy" id="166011"/>
    <lineage>
        <taxon>Eukaryota</taxon>
        <taxon>Metazoa</taxon>
        <taxon>Ecdysozoa</taxon>
        <taxon>Nematoda</taxon>
        <taxon>Chromadorea</taxon>
        <taxon>Rhabditida</taxon>
        <taxon>Tylenchina</taxon>
        <taxon>Tylenchomorpha</taxon>
        <taxon>Sphaerularioidea</taxon>
        <taxon>Anguinidae</taxon>
        <taxon>Anguininae</taxon>
        <taxon>Ditylenchus</taxon>
    </lineage>
</organism>
<evidence type="ECO:0000313" key="2">
    <source>
        <dbReference type="Proteomes" id="UP000887574"/>
    </source>
</evidence>
<dbReference type="AlphaFoldDB" id="A0A915EGR4"/>
<feature type="region of interest" description="Disordered" evidence="1">
    <location>
        <begin position="81"/>
        <end position="145"/>
    </location>
</feature>